<evidence type="ECO:0000259" key="1">
    <source>
        <dbReference type="Pfam" id="PF01408"/>
    </source>
</evidence>
<dbReference type="Pfam" id="PF22725">
    <property type="entry name" value="GFO_IDH_MocA_C3"/>
    <property type="match status" value="1"/>
</dbReference>
<feature type="domain" description="Gfo/Idh/MocA-like oxidoreductase N-terminal" evidence="1">
    <location>
        <begin position="7"/>
        <end position="128"/>
    </location>
</feature>
<dbReference type="Gene3D" id="3.40.50.720">
    <property type="entry name" value="NAD(P)-binding Rossmann-like Domain"/>
    <property type="match status" value="1"/>
</dbReference>
<evidence type="ECO:0000313" key="3">
    <source>
        <dbReference type="EMBL" id="SFH69552.1"/>
    </source>
</evidence>
<dbReference type="RefSeq" id="WP_092047805.1">
    <property type="nucleotide sequence ID" value="NZ_FOQD01000002.1"/>
</dbReference>
<dbReference type="Gene3D" id="3.30.360.10">
    <property type="entry name" value="Dihydrodipicolinate Reductase, domain 2"/>
    <property type="match status" value="1"/>
</dbReference>
<feature type="domain" description="GFO/IDH/MocA-like oxidoreductase" evidence="2">
    <location>
        <begin position="148"/>
        <end position="266"/>
    </location>
</feature>
<name>A0A1I3C4U0_9PLAN</name>
<dbReference type="InterPro" id="IPR036291">
    <property type="entry name" value="NAD(P)-bd_dom_sf"/>
</dbReference>
<dbReference type="InterPro" id="IPR055170">
    <property type="entry name" value="GFO_IDH_MocA-like_dom"/>
</dbReference>
<protein>
    <submittedName>
        <fullName evidence="3">Predicted dehydrogenase</fullName>
    </submittedName>
</protein>
<reference evidence="4" key="1">
    <citation type="submission" date="2016-10" db="EMBL/GenBank/DDBJ databases">
        <authorList>
            <person name="Varghese N."/>
            <person name="Submissions S."/>
        </authorList>
    </citation>
    <scope>NUCLEOTIDE SEQUENCE [LARGE SCALE GENOMIC DNA]</scope>
    <source>
        <strain evidence="4">DSM 26348</strain>
    </source>
</reference>
<dbReference type="SUPFAM" id="SSF51735">
    <property type="entry name" value="NAD(P)-binding Rossmann-fold domains"/>
    <property type="match status" value="1"/>
</dbReference>
<proteinExistence type="predicted"/>
<dbReference type="STRING" id="1576369.SAMN05421753_102107"/>
<dbReference type="OrthoDB" id="9783105at2"/>
<dbReference type="AlphaFoldDB" id="A0A1I3C4U0"/>
<dbReference type="PANTHER" id="PTHR46368">
    <property type="match status" value="1"/>
</dbReference>
<dbReference type="InterPro" id="IPR000683">
    <property type="entry name" value="Gfo/Idh/MocA-like_OxRdtase_N"/>
</dbReference>
<accession>A0A1I3C4U0</accession>
<dbReference type="SUPFAM" id="SSF55347">
    <property type="entry name" value="Glyceraldehyde-3-phosphate dehydrogenase-like, C-terminal domain"/>
    <property type="match status" value="1"/>
</dbReference>
<dbReference type="Proteomes" id="UP000199518">
    <property type="component" value="Unassembled WGS sequence"/>
</dbReference>
<keyword evidence="4" id="KW-1185">Reference proteome</keyword>
<dbReference type="PANTHER" id="PTHR46368:SF4">
    <property type="entry name" value="OS10G0403700 PROTEIN"/>
    <property type="match status" value="1"/>
</dbReference>
<evidence type="ECO:0000313" key="4">
    <source>
        <dbReference type="Proteomes" id="UP000199518"/>
    </source>
</evidence>
<gene>
    <name evidence="3" type="ORF">SAMN05421753_102107</name>
</gene>
<sequence>MPPKLCRWGIMGSAVIAQKNWQAIVNSGNGIVTAVASREPSKAASFIEDRQRECPFSAAPAACTYDELLARDDVDAVYIPLPTGLRAPWVIKAAEAGKHVLCEKPCATSVAELREMLAACAANNVQFMDGVMFMHSQRMPAIRAALDDKSNIGDLRRISSHFSFRAPDDFLQNNIRMSSQLEPHGCLGDLGWYCIRFALWTMQYQMPLEVTAHMLSQQGRPDSPDAVPMELSAEIFFPGDVSFGFYCSFLVAQQQTVTLSGSQGYLHVPDFVLPFFGSDVGFEVVNHDFEIRGCQFNMATYPRRISVKEYSNNHPTSQETNLFRKFAELALGRQPDPAWGDVALRTQIVLDACLASARGGGRPVKLSS</sequence>
<evidence type="ECO:0000259" key="2">
    <source>
        <dbReference type="Pfam" id="PF22725"/>
    </source>
</evidence>
<organism evidence="3 4">
    <name type="scientific">Planctomicrobium piriforme</name>
    <dbReference type="NCBI Taxonomy" id="1576369"/>
    <lineage>
        <taxon>Bacteria</taxon>
        <taxon>Pseudomonadati</taxon>
        <taxon>Planctomycetota</taxon>
        <taxon>Planctomycetia</taxon>
        <taxon>Planctomycetales</taxon>
        <taxon>Planctomycetaceae</taxon>
        <taxon>Planctomicrobium</taxon>
    </lineage>
</organism>
<dbReference type="Pfam" id="PF01408">
    <property type="entry name" value="GFO_IDH_MocA"/>
    <property type="match status" value="1"/>
</dbReference>
<dbReference type="GO" id="GO:0000166">
    <property type="term" value="F:nucleotide binding"/>
    <property type="evidence" value="ECO:0007669"/>
    <property type="project" value="InterPro"/>
</dbReference>
<dbReference type="EMBL" id="FOQD01000002">
    <property type="protein sequence ID" value="SFH69552.1"/>
    <property type="molecule type" value="Genomic_DNA"/>
</dbReference>